<comment type="subcellular location">
    <subcellularLocation>
        <location evidence="1">Nucleus</location>
    </subcellularLocation>
</comment>
<dbReference type="Gene3D" id="1.10.10.60">
    <property type="entry name" value="Homeodomain-like"/>
    <property type="match status" value="2"/>
</dbReference>
<keyword evidence="7" id="KW-0804">Transcription</keyword>
<evidence type="ECO:0000313" key="13">
    <source>
        <dbReference type="Proteomes" id="UP000230069"/>
    </source>
</evidence>
<keyword evidence="9" id="KW-0175">Coiled coil</keyword>
<evidence type="ECO:0000256" key="8">
    <source>
        <dbReference type="ARBA" id="ARBA00023242"/>
    </source>
</evidence>
<dbReference type="InterPro" id="IPR007930">
    <property type="entry name" value="DUF724"/>
</dbReference>
<gene>
    <name evidence="12" type="ORF">AQUCO_02200261v1</name>
</gene>
<dbReference type="Pfam" id="PF13837">
    <property type="entry name" value="Myb_DNA-bind_4"/>
    <property type="match status" value="2"/>
</dbReference>
<dbReference type="CDD" id="cd12203">
    <property type="entry name" value="GT1"/>
    <property type="match status" value="2"/>
</dbReference>
<evidence type="ECO:0000256" key="7">
    <source>
        <dbReference type="ARBA" id="ARBA00023163"/>
    </source>
</evidence>
<keyword evidence="5" id="KW-0805">Transcription regulation</keyword>
<feature type="region of interest" description="Disordered" evidence="10">
    <location>
        <begin position="238"/>
        <end position="264"/>
    </location>
</feature>
<evidence type="ECO:0000256" key="5">
    <source>
        <dbReference type="ARBA" id="ARBA00023015"/>
    </source>
</evidence>
<evidence type="ECO:0000259" key="11">
    <source>
        <dbReference type="PROSITE" id="PS50090"/>
    </source>
</evidence>
<feature type="compositionally biased region" description="Polar residues" evidence="10">
    <location>
        <begin position="537"/>
        <end position="549"/>
    </location>
</feature>
<organism evidence="12 13">
    <name type="scientific">Aquilegia coerulea</name>
    <name type="common">Rocky mountain columbine</name>
    <dbReference type="NCBI Taxonomy" id="218851"/>
    <lineage>
        <taxon>Eukaryota</taxon>
        <taxon>Viridiplantae</taxon>
        <taxon>Streptophyta</taxon>
        <taxon>Embryophyta</taxon>
        <taxon>Tracheophyta</taxon>
        <taxon>Spermatophyta</taxon>
        <taxon>Magnoliopsida</taxon>
        <taxon>Ranunculales</taxon>
        <taxon>Ranunculaceae</taxon>
        <taxon>Thalictroideae</taxon>
        <taxon>Aquilegia</taxon>
    </lineage>
</organism>
<evidence type="ECO:0000256" key="10">
    <source>
        <dbReference type="SAM" id="MobiDB-lite"/>
    </source>
</evidence>
<feature type="compositionally biased region" description="Low complexity" evidence="10">
    <location>
        <begin position="253"/>
        <end position="264"/>
    </location>
</feature>
<keyword evidence="13" id="KW-1185">Reference proteome</keyword>
<feature type="coiled-coil region" evidence="9">
    <location>
        <begin position="696"/>
        <end position="758"/>
    </location>
</feature>
<dbReference type="AlphaFoldDB" id="A0A2G5DDW4"/>
<dbReference type="FunFam" id="1.10.10.60:FF:000061">
    <property type="entry name" value="Trihelix transcription factor GT-2"/>
    <property type="match status" value="1"/>
</dbReference>
<feature type="compositionally biased region" description="Polar residues" evidence="10">
    <location>
        <begin position="238"/>
        <end position="252"/>
    </location>
</feature>
<keyword evidence="4" id="KW-0677">Repeat</keyword>
<dbReference type="InParanoid" id="A0A2G5DDW4"/>
<dbReference type="OrthoDB" id="687110at2759"/>
<feature type="region of interest" description="Disordered" evidence="10">
    <location>
        <begin position="533"/>
        <end position="554"/>
    </location>
</feature>
<keyword evidence="2" id="KW-0813">Transport</keyword>
<dbReference type="GO" id="GO:0005634">
    <property type="term" value="C:nucleus"/>
    <property type="evidence" value="ECO:0007669"/>
    <property type="project" value="UniProtKB-SubCell"/>
</dbReference>
<evidence type="ECO:0000256" key="6">
    <source>
        <dbReference type="ARBA" id="ARBA00023125"/>
    </source>
</evidence>
<evidence type="ECO:0000313" key="12">
    <source>
        <dbReference type="EMBL" id="PIA41711.1"/>
    </source>
</evidence>
<evidence type="ECO:0000256" key="4">
    <source>
        <dbReference type="ARBA" id="ARBA00022737"/>
    </source>
</evidence>
<evidence type="ECO:0000256" key="3">
    <source>
        <dbReference type="ARBA" id="ARBA00022604"/>
    </source>
</evidence>
<proteinExistence type="predicted"/>
<dbReference type="InterPro" id="IPR044822">
    <property type="entry name" value="Myb_DNA-bind_4"/>
</dbReference>
<dbReference type="GO" id="GO:0003677">
    <property type="term" value="F:DNA binding"/>
    <property type="evidence" value="ECO:0007669"/>
    <property type="project" value="UniProtKB-KW"/>
</dbReference>
<protein>
    <recommendedName>
        <fullName evidence="11">Myb-like domain-containing protein</fullName>
    </recommendedName>
</protein>
<dbReference type="Proteomes" id="UP000230069">
    <property type="component" value="Unassembled WGS sequence"/>
</dbReference>
<dbReference type="InterPro" id="IPR001005">
    <property type="entry name" value="SANT/Myb"/>
</dbReference>
<keyword evidence="8" id="KW-0539">Nucleus</keyword>
<keyword evidence="6" id="KW-0238">DNA-binding</keyword>
<feature type="domain" description="Myb-like" evidence="11">
    <location>
        <begin position="284"/>
        <end position="343"/>
    </location>
</feature>
<dbReference type="PANTHER" id="PTHR21654:SF84">
    <property type="entry name" value="SI:DKEY-66I24.7"/>
    <property type="match status" value="1"/>
</dbReference>
<name>A0A2G5DDW4_AQUCA</name>
<dbReference type="Pfam" id="PF05266">
    <property type="entry name" value="DUF724"/>
    <property type="match status" value="1"/>
</dbReference>
<dbReference type="PANTHER" id="PTHR21654">
    <property type="entry name" value="FI21293P1"/>
    <property type="match status" value="1"/>
</dbReference>
<dbReference type="PROSITE" id="PS50090">
    <property type="entry name" value="MYB_LIKE"/>
    <property type="match status" value="1"/>
</dbReference>
<evidence type="ECO:0000256" key="1">
    <source>
        <dbReference type="ARBA" id="ARBA00004123"/>
    </source>
</evidence>
<keyword evidence="3" id="KW-0341">Growth regulation</keyword>
<dbReference type="EMBL" id="KZ305039">
    <property type="protein sequence ID" value="PIA41711.1"/>
    <property type="molecule type" value="Genomic_DNA"/>
</dbReference>
<evidence type="ECO:0000256" key="9">
    <source>
        <dbReference type="SAM" id="Coils"/>
    </source>
</evidence>
<sequence length="764" mass="85822">MDIMKQSTPESNDEFLRPFKRIREVQPTPVSAKQCNARGTPITSSIEISAQCSQFTTRKGKRNIIEAEHSELIRFPKPRVQCQKEQYGVPMQQTEEPLGSGIEGLDRQAENAVKRTRGGLWQCQETMDLLKIRLEMEPTLLNATLKGPLWEDVSRKLAEKGYTRSAKNCMEKFKNIRKYYNRTKKSQAGSEDGKSHCFFSWLKAFHNSASATKINYAATSKPNSAPTPVSIGIGMASSSERTQAPSSYNGTEAASPVSSRRPPRLSAKFKEVGGEEAYHSVPVRKRWQDQETMALLNIRSEMDAFFCYPTATCSPWKEVSRKLVQQGYIRSAQNCKVKFKNLRRNYKHSKEGRAGHQDRKSSHFFSKLEGLSSTIGATTATMATTSTPNLTPTPVSIRIKMVGSSGSIRTPPNSVMPAIITTAAATQAGVSKFSFTNSNVKLPIGVPASAAADDVNLVPTDCRQNVLPSTQKHQSLSLSLRKFNPPINGDAANKNLTDHTQLLSLTVEKRVEANGDNLLMPNRAITPTHRSMKSLKHLQSSNEVKSSLSLEAREDERALQSNVTTNPYSSPIQQDQRQVHVEEDSLPFVKCAHSMWGIFESMKVFQLMPQYPHFRPLGEENEVLREGIAIGHMLNFANLVENICKLHIEDPKNRLENMLKALTDLEELGFAVQSIRSQLEELLRIKDIYSQSNYNLKSAEEELVVRKCQLDEKQESINRLNMQLQELLMEMVRKCCNIAELQRKVDSTKERLHAVASDFARTLR</sequence>
<reference evidence="12 13" key="1">
    <citation type="submission" date="2017-09" db="EMBL/GenBank/DDBJ databases">
        <title>WGS assembly of Aquilegia coerulea Goldsmith.</title>
        <authorList>
            <person name="Hodges S."/>
            <person name="Kramer E."/>
            <person name="Nordborg M."/>
            <person name="Tomkins J."/>
            <person name="Borevitz J."/>
            <person name="Derieg N."/>
            <person name="Yan J."/>
            <person name="Mihaltcheva S."/>
            <person name="Hayes R.D."/>
            <person name="Rokhsar D."/>
        </authorList>
    </citation>
    <scope>NUCLEOTIDE SEQUENCE [LARGE SCALE GENOMIC DNA]</scope>
    <source>
        <strain evidence="13">cv. Goldsmith</strain>
    </source>
</reference>
<accession>A0A2G5DDW4</accession>
<dbReference type="GO" id="GO:0006355">
    <property type="term" value="P:regulation of DNA-templated transcription"/>
    <property type="evidence" value="ECO:0007669"/>
    <property type="project" value="UniProtKB-ARBA"/>
</dbReference>
<evidence type="ECO:0000256" key="2">
    <source>
        <dbReference type="ARBA" id="ARBA00022448"/>
    </source>
</evidence>